<sequence>MQEPREFADYLLPRPTPSGIDIDCGLQHFAIITWAVPAHRFDGLMPERFQLDTVMVNGVECGLISAVPFVDVDFTSAVFPFPRFTMGQTNYRIYIIDRQSGERAVWFLGTTLDSWTLLVPRFLWQLPWHPGTIRFDCQQDPASGRYQRYYMRTDSEWASAEVELFQTGSEHFNFPGFPDTSTALLYLTHPLAGFYYRRDGQPGTYRVWHDRLQVQPAQLRSARFDLLDRLGLVSISEQQTPYSVLIEPLNHFTIYLPPQRLD</sequence>
<comment type="caution">
    <text evidence="1">The sequence shown here is derived from an EMBL/GenBank/DDBJ whole genome shotgun (WGS) entry which is preliminary data.</text>
</comment>
<dbReference type="Proteomes" id="UP001150830">
    <property type="component" value="Unassembled WGS sequence"/>
</dbReference>
<accession>A0A9X3EBZ2</accession>
<proteinExistence type="predicted"/>
<protein>
    <submittedName>
        <fullName evidence="1">DUF2071 domain-containing protein</fullName>
    </submittedName>
</protein>
<keyword evidence="2" id="KW-1185">Reference proteome</keyword>
<organism evidence="1 2">
    <name type="scientific">Parathalassolituus penaei</name>
    <dbReference type="NCBI Taxonomy" id="2997323"/>
    <lineage>
        <taxon>Bacteria</taxon>
        <taxon>Pseudomonadati</taxon>
        <taxon>Pseudomonadota</taxon>
        <taxon>Gammaproteobacteria</taxon>
        <taxon>Oceanospirillales</taxon>
        <taxon>Oceanospirillaceae</taxon>
        <taxon>Parathalassolituus</taxon>
    </lineage>
</organism>
<dbReference type="EMBL" id="JAPNOA010000019">
    <property type="protein sequence ID" value="MCY0964754.1"/>
    <property type="molecule type" value="Genomic_DNA"/>
</dbReference>
<dbReference type="Pfam" id="PF09844">
    <property type="entry name" value="DUF2071"/>
    <property type="match status" value="1"/>
</dbReference>
<gene>
    <name evidence="1" type="ORF">OUO13_06115</name>
</gene>
<dbReference type="InterPro" id="IPR018644">
    <property type="entry name" value="DUF2071"/>
</dbReference>
<name>A0A9X3EBZ2_9GAMM</name>
<dbReference type="AlphaFoldDB" id="A0A9X3EBZ2"/>
<evidence type="ECO:0000313" key="1">
    <source>
        <dbReference type="EMBL" id="MCY0964754.1"/>
    </source>
</evidence>
<reference evidence="1" key="1">
    <citation type="submission" date="2022-11" db="EMBL/GenBank/DDBJ databases">
        <title>Parathalassolutuus dongxingensis gen. nov., sp. nov., a novel member of family Oceanospirillaceae isolated from a coastal shrimp pond in Guangxi, China.</title>
        <authorList>
            <person name="Chen H."/>
        </authorList>
    </citation>
    <scope>NUCLEOTIDE SEQUENCE</scope>
    <source>
        <strain evidence="1">G-43</strain>
    </source>
</reference>
<dbReference type="RefSeq" id="WP_283172972.1">
    <property type="nucleotide sequence ID" value="NZ_JAPNOA010000019.1"/>
</dbReference>
<evidence type="ECO:0000313" key="2">
    <source>
        <dbReference type="Proteomes" id="UP001150830"/>
    </source>
</evidence>